<dbReference type="AlphaFoldDB" id="A0A0N5CAE7"/>
<keyword evidence="2" id="KW-1185">Reference proteome</keyword>
<proteinExistence type="predicted"/>
<organism evidence="2 3">
    <name type="scientific">Strongyloides papillosus</name>
    <name type="common">Intestinal threadworm</name>
    <dbReference type="NCBI Taxonomy" id="174720"/>
    <lineage>
        <taxon>Eukaryota</taxon>
        <taxon>Metazoa</taxon>
        <taxon>Ecdysozoa</taxon>
        <taxon>Nematoda</taxon>
        <taxon>Chromadorea</taxon>
        <taxon>Rhabditida</taxon>
        <taxon>Tylenchina</taxon>
        <taxon>Panagrolaimomorpha</taxon>
        <taxon>Strongyloidoidea</taxon>
        <taxon>Strongyloididae</taxon>
        <taxon>Strongyloides</taxon>
    </lineage>
</organism>
<reference evidence="3" key="1">
    <citation type="submission" date="2017-02" db="UniProtKB">
        <authorList>
            <consortium name="WormBaseParasite"/>
        </authorList>
    </citation>
    <scope>IDENTIFICATION</scope>
</reference>
<protein>
    <submittedName>
        <fullName evidence="3">DUF148 domain-containing protein</fullName>
    </submittedName>
</protein>
<evidence type="ECO:0000313" key="3">
    <source>
        <dbReference type="WBParaSite" id="SPAL_0001486900.1"/>
    </source>
</evidence>
<dbReference type="Proteomes" id="UP000046392">
    <property type="component" value="Unplaced"/>
</dbReference>
<sequence>MYFTKYFAIFVILAVQYSFQDSSSSESLSSSSEERQLVDGSLNEMSLPDANVEKQKKGILGKIRSGIKEKTKSAKYILKKQLGKENLKNKFNEVKEKLDNSLKKDKKKIEKTFKNLKERVSGLLRKKLSAKSDLNENETRLKRSFLGKAGKGAKRLLDKGASNTRALLEKLF</sequence>
<name>A0A0N5CAE7_STREA</name>
<dbReference type="WBParaSite" id="SPAL_0001486900.1">
    <property type="protein sequence ID" value="SPAL_0001486900.1"/>
    <property type="gene ID" value="SPAL_0001486900"/>
</dbReference>
<keyword evidence="1" id="KW-0175">Coiled coil</keyword>
<feature type="coiled-coil region" evidence="1">
    <location>
        <begin position="84"/>
        <end position="126"/>
    </location>
</feature>
<accession>A0A0N5CAE7</accession>
<evidence type="ECO:0000256" key="1">
    <source>
        <dbReference type="SAM" id="Coils"/>
    </source>
</evidence>
<evidence type="ECO:0000313" key="2">
    <source>
        <dbReference type="Proteomes" id="UP000046392"/>
    </source>
</evidence>